<evidence type="ECO:0000313" key="2">
    <source>
        <dbReference type="EMBL" id="CZR54926.1"/>
    </source>
</evidence>
<dbReference type="InterPro" id="IPR052895">
    <property type="entry name" value="HetReg/Transcr_Mod"/>
</dbReference>
<accession>A0A1L7WQ91</accession>
<dbReference type="Proteomes" id="UP000184330">
    <property type="component" value="Unassembled WGS sequence"/>
</dbReference>
<proteinExistence type="predicted"/>
<dbReference type="InterPro" id="IPR010730">
    <property type="entry name" value="HET"/>
</dbReference>
<dbReference type="PANTHER" id="PTHR24148:SF64">
    <property type="entry name" value="HETEROKARYON INCOMPATIBILITY DOMAIN-CONTAINING PROTEIN"/>
    <property type="match status" value="1"/>
</dbReference>
<feature type="domain" description="Heterokaryon incompatibility" evidence="1">
    <location>
        <begin position="48"/>
        <end position="215"/>
    </location>
</feature>
<dbReference type="Pfam" id="PF26639">
    <property type="entry name" value="Het-6_barrel"/>
    <property type="match status" value="1"/>
</dbReference>
<reference evidence="2 3" key="1">
    <citation type="submission" date="2016-03" db="EMBL/GenBank/DDBJ databases">
        <authorList>
            <person name="Ploux O."/>
        </authorList>
    </citation>
    <scope>NUCLEOTIDE SEQUENCE [LARGE SCALE GENOMIC DNA]</scope>
    <source>
        <strain evidence="2 3">UAMH 11012</strain>
    </source>
</reference>
<name>A0A1L7WQ91_9HELO</name>
<evidence type="ECO:0000259" key="1">
    <source>
        <dbReference type="Pfam" id="PF06985"/>
    </source>
</evidence>
<gene>
    <name evidence="2" type="ORF">PAC_04811</name>
</gene>
<dbReference type="OrthoDB" id="2157530at2759"/>
<organism evidence="2 3">
    <name type="scientific">Phialocephala subalpina</name>
    <dbReference type="NCBI Taxonomy" id="576137"/>
    <lineage>
        <taxon>Eukaryota</taxon>
        <taxon>Fungi</taxon>
        <taxon>Dikarya</taxon>
        <taxon>Ascomycota</taxon>
        <taxon>Pezizomycotina</taxon>
        <taxon>Leotiomycetes</taxon>
        <taxon>Helotiales</taxon>
        <taxon>Mollisiaceae</taxon>
        <taxon>Phialocephala</taxon>
        <taxon>Phialocephala fortinii species complex</taxon>
    </lineage>
</organism>
<dbReference type="AlphaFoldDB" id="A0A1L7WQ91"/>
<evidence type="ECO:0000313" key="3">
    <source>
        <dbReference type="Proteomes" id="UP000184330"/>
    </source>
</evidence>
<keyword evidence="3" id="KW-1185">Reference proteome</keyword>
<dbReference type="PANTHER" id="PTHR24148">
    <property type="entry name" value="ANKYRIN REPEAT DOMAIN-CONTAINING PROTEIN 39 HOMOLOG-RELATED"/>
    <property type="match status" value="1"/>
</dbReference>
<protein>
    <recommendedName>
        <fullName evidence="1">Heterokaryon incompatibility domain-containing protein</fullName>
    </recommendedName>
</protein>
<sequence length="636" mass="71737">MPYFHYSALDKASHQIRLLKVLPRSPRKCDALVDCALTVVSLYEAPSYIALSYVWGDERNKRPVLVDGSEMDVTTNLEEALRHLQQERKSVLVWADAVCINQGNYAEKSHQIQLMRNIYETASVVSIWLGPGDVVSDGIMDFLDDFGSQALEIGISSLENPDVQNILGSDTKPHLRAIKEGLEEMIQRSGFEIPWLGLNSFLSRPWFSRIWVLQEVSVPQEGAGVFACGQKRLPFQRFAASLLFLDFFRTHSYVTKRLSCERGPQASKFFADMAAYGYNRSQVARVIASRRKYQREGNRARESLFALLNRLHVVYTFMDSIGATNPRDRIYALLGMAEEEPGLSIEPDYGKSVCEVFTDAAEAVLNCGNFDILVLSQFPKSKPPEDEPDLPSWVPDWTSHIQRRYGSYRSDDCHEADGQQKASISFTSLPRGQKILHIKGCTVDTITGLGEPWLPTILDWQQWTNSTSRCAAFFSSVAEFCAESDRLGHDIYKHPSQRLEAHWRIPCANKARQLSGVCRPSASGMELLEAYTHINNSGRDPSGRLNEFSFCVSAYRGLMGDQFKRRPFISTRGYVGLTPCHSEPGDIICILYGCVVPLVLRRNGVGYQLIGEAYVHGIMDGEFMEKDYNSETFNLY</sequence>
<dbReference type="EMBL" id="FJOG01000005">
    <property type="protein sequence ID" value="CZR54926.1"/>
    <property type="molecule type" value="Genomic_DNA"/>
</dbReference>
<dbReference type="Pfam" id="PF06985">
    <property type="entry name" value="HET"/>
    <property type="match status" value="1"/>
</dbReference>